<protein>
    <submittedName>
        <fullName evidence="2">Uncharacterized protein</fullName>
    </submittedName>
</protein>
<feature type="compositionally biased region" description="Basic and acidic residues" evidence="1">
    <location>
        <begin position="140"/>
        <end position="152"/>
    </location>
</feature>
<dbReference type="Proteomes" id="UP000298663">
    <property type="component" value="Unassembled WGS sequence"/>
</dbReference>
<reference evidence="2 3" key="1">
    <citation type="journal article" date="2015" name="Genome Biol.">
        <title>Comparative genomics of Steinernema reveals deeply conserved gene regulatory networks.</title>
        <authorList>
            <person name="Dillman A.R."/>
            <person name="Macchietto M."/>
            <person name="Porter C.F."/>
            <person name="Rogers A."/>
            <person name="Williams B."/>
            <person name="Antoshechkin I."/>
            <person name="Lee M.M."/>
            <person name="Goodwin Z."/>
            <person name="Lu X."/>
            <person name="Lewis E.E."/>
            <person name="Goodrich-Blair H."/>
            <person name="Stock S.P."/>
            <person name="Adams B.J."/>
            <person name="Sternberg P.W."/>
            <person name="Mortazavi A."/>
        </authorList>
    </citation>
    <scope>NUCLEOTIDE SEQUENCE [LARGE SCALE GENOMIC DNA]</scope>
    <source>
        <strain evidence="2 3">ALL</strain>
    </source>
</reference>
<evidence type="ECO:0000313" key="2">
    <source>
        <dbReference type="EMBL" id="TKR58798.1"/>
    </source>
</evidence>
<comment type="caution">
    <text evidence="2">The sequence shown here is derived from an EMBL/GenBank/DDBJ whole genome shotgun (WGS) entry which is preliminary data.</text>
</comment>
<dbReference type="AlphaFoldDB" id="A0A4U5LS06"/>
<feature type="compositionally biased region" description="Low complexity" evidence="1">
    <location>
        <begin position="160"/>
        <end position="172"/>
    </location>
</feature>
<accession>A0A4U5LS06</accession>
<dbReference type="EMBL" id="AZBU02000013">
    <property type="protein sequence ID" value="TKR58798.1"/>
    <property type="molecule type" value="Genomic_DNA"/>
</dbReference>
<evidence type="ECO:0000313" key="3">
    <source>
        <dbReference type="Proteomes" id="UP000298663"/>
    </source>
</evidence>
<gene>
    <name evidence="2" type="ORF">L596_030201</name>
</gene>
<feature type="region of interest" description="Disordered" evidence="1">
    <location>
        <begin position="140"/>
        <end position="173"/>
    </location>
</feature>
<feature type="region of interest" description="Disordered" evidence="1">
    <location>
        <begin position="59"/>
        <end position="88"/>
    </location>
</feature>
<name>A0A4U5LS06_STECR</name>
<organism evidence="2 3">
    <name type="scientific">Steinernema carpocapsae</name>
    <name type="common">Entomopathogenic nematode</name>
    <dbReference type="NCBI Taxonomy" id="34508"/>
    <lineage>
        <taxon>Eukaryota</taxon>
        <taxon>Metazoa</taxon>
        <taxon>Ecdysozoa</taxon>
        <taxon>Nematoda</taxon>
        <taxon>Chromadorea</taxon>
        <taxon>Rhabditida</taxon>
        <taxon>Tylenchina</taxon>
        <taxon>Panagrolaimomorpha</taxon>
        <taxon>Strongyloidoidea</taxon>
        <taxon>Steinernematidae</taxon>
        <taxon>Steinernema</taxon>
    </lineage>
</organism>
<feature type="compositionally biased region" description="Polar residues" evidence="1">
    <location>
        <begin position="59"/>
        <end position="81"/>
    </location>
</feature>
<reference evidence="2 3" key="2">
    <citation type="journal article" date="2019" name="G3 (Bethesda)">
        <title>Hybrid Assembly of the Genome of the Entomopathogenic Nematode Steinernema carpocapsae Identifies the X-Chromosome.</title>
        <authorList>
            <person name="Serra L."/>
            <person name="Macchietto M."/>
            <person name="Macias-Munoz A."/>
            <person name="McGill C.J."/>
            <person name="Rodriguez I.M."/>
            <person name="Rodriguez B."/>
            <person name="Murad R."/>
            <person name="Mortazavi A."/>
        </authorList>
    </citation>
    <scope>NUCLEOTIDE SEQUENCE [LARGE SCALE GENOMIC DNA]</scope>
    <source>
        <strain evidence="2 3">ALL</strain>
    </source>
</reference>
<evidence type="ECO:0000256" key="1">
    <source>
        <dbReference type="SAM" id="MobiDB-lite"/>
    </source>
</evidence>
<keyword evidence="3" id="KW-1185">Reference proteome</keyword>
<sequence>MVQDASPSVLFPLFENGSLEPTISAAKRLRRKNLIENGQLACLINLIFYRFFSFQQRNQGTENQPKDTNPCNEARVSTKSPTSAASSTLATLRKIQPIVIKPLKNAFTGKTTQREPDASTKVGDMIVYNVEKSVVVGGGEAEKRTQSLDRKTMATKRPSKSPSPAKSAVAGVAEEERSYQTLIMKKKTDECFADAEFKAKDEEK</sequence>
<proteinExistence type="predicted"/>